<dbReference type="EMBL" id="JABWDY010037223">
    <property type="protein sequence ID" value="KAF5180581.1"/>
    <property type="molecule type" value="Genomic_DNA"/>
</dbReference>
<protein>
    <submittedName>
        <fullName evidence="1">Uncharacterized protein</fullName>
    </submittedName>
</protein>
<comment type="caution">
    <text evidence="1">The sequence shown here is derived from an EMBL/GenBank/DDBJ whole genome shotgun (WGS) entry which is preliminary data.</text>
</comment>
<sequence>LVSPATYGLTSEKTTTNAKLTSKEVEALNSIRSMLVPNRRIVDYDENSCGNNREKVECTFESNTTCHVIYLYGH</sequence>
<accession>A0A7J6V7L3</accession>
<evidence type="ECO:0000313" key="1">
    <source>
        <dbReference type="EMBL" id="KAF5180581.1"/>
    </source>
</evidence>
<feature type="non-terminal residue" evidence="1">
    <location>
        <position position="1"/>
    </location>
</feature>
<name>A0A7J6V7L3_THATH</name>
<reference evidence="1 2" key="1">
    <citation type="submission" date="2020-06" db="EMBL/GenBank/DDBJ databases">
        <title>Transcriptomic and genomic resources for Thalictrum thalictroides and T. hernandezii: Facilitating candidate gene discovery in an emerging model plant lineage.</title>
        <authorList>
            <person name="Arias T."/>
            <person name="Riano-Pachon D.M."/>
            <person name="Di Stilio V.S."/>
        </authorList>
    </citation>
    <scope>NUCLEOTIDE SEQUENCE [LARGE SCALE GENOMIC DNA]</scope>
    <source>
        <strain evidence="2">cv. WT478/WT964</strain>
        <tissue evidence="1">Leaves</tissue>
    </source>
</reference>
<dbReference type="AlphaFoldDB" id="A0A7J6V7L3"/>
<organism evidence="1 2">
    <name type="scientific">Thalictrum thalictroides</name>
    <name type="common">Rue-anemone</name>
    <name type="synonym">Anemone thalictroides</name>
    <dbReference type="NCBI Taxonomy" id="46969"/>
    <lineage>
        <taxon>Eukaryota</taxon>
        <taxon>Viridiplantae</taxon>
        <taxon>Streptophyta</taxon>
        <taxon>Embryophyta</taxon>
        <taxon>Tracheophyta</taxon>
        <taxon>Spermatophyta</taxon>
        <taxon>Magnoliopsida</taxon>
        <taxon>Ranunculales</taxon>
        <taxon>Ranunculaceae</taxon>
        <taxon>Thalictroideae</taxon>
        <taxon>Thalictrum</taxon>
    </lineage>
</organism>
<dbReference type="Proteomes" id="UP000554482">
    <property type="component" value="Unassembled WGS sequence"/>
</dbReference>
<gene>
    <name evidence="1" type="ORF">FRX31_029832</name>
</gene>
<keyword evidence="2" id="KW-1185">Reference proteome</keyword>
<proteinExistence type="predicted"/>
<evidence type="ECO:0000313" key="2">
    <source>
        <dbReference type="Proteomes" id="UP000554482"/>
    </source>
</evidence>